<evidence type="ECO:0000256" key="1">
    <source>
        <dbReference type="PROSITE-ProRule" id="PRU00703"/>
    </source>
</evidence>
<dbReference type="GO" id="GO:0005737">
    <property type="term" value="C:cytoplasm"/>
    <property type="evidence" value="ECO:0007669"/>
    <property type="project" value="InterPro"/>
</dbReference>
<organism evidence="3">
    <name type="scientific">Hexamita inflata</name>
    <dbReference type="NCBI Taxonomy" id="28002"/>
    <lineage>
        <taxon>Eukaryota</taxon>
        <taxon>Metamonada</taxon>
        <taxon>Diplomonadida</taxon>
        <taxon>Hexamitidae</taxon>
        <taxon>Hexamitinae</taxon>
        <taxon>Hexamita</taxon>
    </lineage>
</organism>
<dbReference type="PROSITE" id="PS51371">
    <property type="entry name" value="CBS"/>
    <property type="match status" value="1"/>
</dbReference>
<feature type="domain" description="CBS" evidence="2">
    <location>
        <begin position="72"/>
        <end position="129"/>
    </location>
</feature>
<gene>
    <name evidence="4" type="ORF">HINF_LOCUS36359</name>
    <name evidence="3" type="ORF">HINF_LOCUS41850</name>
</gene>
<evidence type="ECO:0000313" key="3">
    <source>
        <dbReference type="EMBL" id="CAI9954205.1"/>
    </source>
</evidence>
<dbReference type="Pfam" id="PF00571">
    <property type="entry name" value="CBS"/>
    <property type="match status" value="1"/>
</dbReference>
<comment type="caution">
    <text evidence="3">The sequence shown here is derived from an EMBL/GenBank/DDBJ whole genome shotgun (WGS) entry which is preliminary data.</text>
</comment>
<dbReference type="InterPro" id="IPR004097">
    <property type="entry name" value="DHHA2"/>
</dbReference>
<dbReference type="SMART" id="SM01131">
    <property type="entry name" value="DHHA2"/>
    <property type="match status" value="1"/>
</dbReference>
<dbReference type="EMBL" id="CAXDID020000133">
    <property type="protein sequence ID" value="CAL6036326.1"/>
    <property type="molecule type" value="Genomic_DNA"/>
</dbReference>
<dbReference type="GO" id="GO:0016462">
    <property type="term" value="F:pyrophosphatase activity"/>
    <property type="evidence" value="ECO:0007669"/>
    <property type="project" value="InterPro"/>
</dbReference>
<dbReference type="Gene3D" id="3.10.310.20">
    <property type="entry name" value="DHHA2 domain"/>
    <property type="match status" value="1"/>
</dbReference>
<sequence>MEANIVVSPRKNNTDAVCASIAFAYLERKLYQNDSQAISPNTPNEQTEFLLRKFQLEAPKCQGDIFPKANNIKQEQVIWVGESDSIARALELYSLYNYSVMPCLNSDKKCVGLLSFSDLFSVFMSQRDEQSVKSITTCIATLIQTIKGHQIKGPTTQQLDFKAVNNYNIMTLCGCGDNLIKQLSSYTDQEFAQTIFISSYNPQINNYVIGRNAAVLILCPINPKNQLQLQDDDEALYFPTVQMDQIDHGLKDSKNTVIIKTNLSPAVTTLLCKQSTPVGLYANRNPAFIVNQLIPLDQIRIKMNMFPEMAAAAVVDNEGLLTGIITKKDLLNEHILNVSLVGCSSLDKAPKGIDAQGVFLQKIIDVNTMHSNQTQLPIDITVRNYASTCTLVSQIFKEKNQVPPVKIAGILLGGILAQTKMLKSPHTTQMDVLQVNYLSMICGVDPVQLAKQMFQADDTTKLVEKIKLDQKFYQLSIGPIYLSQIEVGDIDDLEHESLIELEKGLKSDLKTSWFSGCMITDVIKSISVFVFVCDSQYYSQIEEHFGFLHQFETINYYYMPDMISRKKQLLPHITQILNKIIVE</sequence>
<proteinExistence type="predicted"/>
<reference evidence="3" key="1">
    <citation type="submission" date="2023-06" db="EMBL/GenBank/DDBJ databases">
        <authorList>
            <person name="Kurt Z."/>
        </authorList>
    </citation>
    <scope>NUCLEOTIDE SEQUENCE</scope>
</reference>
<evidence type="ECO:0000259" key="2">
    <source>
        <dbReference type="PROSITE" id="PS51371"/>
    </source>
</evidence>
<evidence type="ECO:0000313" key="4">
    <source>
        <dbReference type="EMBL" id="CAL6036326.1"/>
    </source>
</evidence>
<dbReference type="Proteomes" id="UP001642409">
    <property type="component" value="Unassembled WGS sequence"/>
</dbReference>
<evidence type="ECO:0000313" key="5">
    <source>
        <dbReference type="Proteomes" id="UP001642409"/>
    </source>
</evidence>
<reference evidence="4 5" key="2">
    <citation type="submission" date="2024-07" db="EMBL/GenBank/DDBJ databases">
        <authorList>
            <person name="Akdeniz Z."/>
        </authorList>
    </citation>
    <scope>NUCLEOTIDE SEQUENCE [LARGE SCALE GENOMIC DNA]</scope>
</reference>
<dbReference type="InterPro" id="IPR038763">
    <property type="entry name" value="DHH_sf"/>
</dbReference>
<dbReference type="EMBL" id="CATOUU010000845">
    <property type="protein sequence ID" value="CAI9954205.1"/>
    <property type="molecule type" value="Genomic_DNA"/>
</dbReference>
<dbReference type="InterPro" id="IPR046342">
    <property type="entry name" value="CBS_dom_sf"/>
</dbReference>
<keyword evidence="1" id="KW-0129">CBS domain</keyword>
<dbReference type="Pfam" id="PF02833">
    <property type="entry name" value="DHHA2"/>
    <property type="match status" value="1"/>
</dbReference>
<dbReference type="InterPro" id="IPR000644">
    <property type="entry name" value="CBS_dom"/>
</dbReference>
<dbReference type="InterPro" id="IPR038222">
    <property type="entry name" value="DHHA2_dom_sf"/>
</dbReference>
<accession>A0AA86UDT2</accession>
<dbReference type="SUPFAM" id="SSF64182">
    <property type="entry name" value="DHH phosphoesterases"/>
    <property type="match status" value="1"/>
</dbReference>
<protein>
    <submittedName>
        <fullName evidence="3">Inorganic diphosphatase</fullName>
    </submittedName>
    <submittedName>
        <fullName evidence="4">Inorganic_diphosphatase</fullName>
    </submittedName>
</protein>
<dbReference type="SUPFAM" id="SSF54631">
    <property type="entry name" value="CBS-domain pair"/>
    <property type="match status" value="1"/>
</dbReference>
<name>A0AA86UDT2_9EUKA</name>
<keyword evidence="5" id="KW-1185">Reference proteome</keyword>
<dbReference type="Gene3D" id="3.90.1640.10">
    <property type="entry name" value="inorganic pyrophosphatase (n-terminal core)"/>
    <property type="match status" value="2"/>
</dbReference>
<dbReference type="AlphaFoldDB" id="A0AA86UDT2"/>